<organism evidence="2">
    <name type="scientific">Anopheles sinensis</name>
    <name type="common">Mosquito</name>
    <dbReference type="NCBI Taxonomy" id="74873"/>
    <lineage>
        <taxon>Eukaryota</taxon>
        <taxon>Metazoa</taxon>
        <taxon>Ecdysozoa</taxon>
        <taxon>Arthropoda</taxon>
        <taxon>Hexapoda</taxon>
        <taxon>Insecta</taxon>
        <taxon>Pterygota</taxon>
        <taxon>Neoptera</taxon>
        <taxon>Endopterygota</taxon>
        <taxon>Diptera</taxon>
        <taxon>Nematocera</taxon>
        <taxon>Culicoidea</taxon>
        <taxon>Culicidae</taxon>
        <taxon>Anophelinae</taxon>
        <taxon>Anopheles</taxon>
    </lineage>
</organism>
<dbReference type="VEuPathDB" id="VectorBase:ASIC004002"/>
<evidence type="ECO:0000256" key="1">
    <source>
        <dbReference type="SAM" id="MobiDB-lite"/>
    </source>
</evidence>
<name>A0A084VFU3_ANOSI</name>
<evidence type="ECO:0000313" key="4">
    <source>
        <dbReference type="Proteomes" id="UP000030765"/>
    </source>
</evidence>
<protein>
    <submittedName>
        <fullName evidence="2 3">Insertion element IS1664 protein</fullName>
    </submittedName>
</protein>
<sequence length="93" mass="10193">MYKNSTRAVGRNEVACTKKKKENGTLQVVWGKERHQCVRESVGKICVSCRCTLSSSGRYREGDIKSKRKTGPSNAVALGGKGEVEQMEPMSNG</sequence>
<reference evidence="3" key="2">
    <citation type="submission" date="2020-05" db="UniProtKB">
        <authorList>
            <consortium name="EnsemblMetazoa"/>
        </authorList>
    </citation>
    <scope>IDENTIFICATION</scope>
</reference>
<dbReference type="AlphaFoldDB" id="A0A084VFU3"/>
<accession>A0A084VFU3</accession>
<gene>
    <name evidence="2" type="ORF">ZHAS_00004002</name>
</gene>
<reference evidence="2 4" key="1">
    <citation type="journal article" date="2014" name="BMC Genomics">
        <title>Genome sequence of Anopheles sinensis provides insight into genetics basis of mosquito competence for malaria parasites.</title>
        <authorList>
            <person name="Zhou D."/>
            <person name="Zhang D."/>
            <person name="Ding G."/>
            <person name="Shi L."/>
            <person name="Hou Q."/>
            <person name="Ye Y."/>
            <person name="Xu Y."/>
            <person name="Zhou H."/>
            <person name="Xiong C."/>
            <person name="Li S."/>
            <person name="Yu J."/>
            <person name="Hong S."/>
            <person name="Yu X."/>
            <person name="Zou P."/>
            <person name="Chen C."/>
            <person name="Chang X."/>
            <person name="Wang W."/>
            <person name="Lv Y."/>
            <person name="Sun Y."/>
            <person name="Ma L."/>
            <person name="Shen B."/>
            <person name="Zhu C."/>
        </authorList>
    </citation>
    <scope>NUCLEOTIDE SEQUENCE [LARGE SCALE GENOMIC DNA]</scope>
</reference>
<dbReference type="Proteomes" id="UP000030765">
    <property type="component" value="Unassembled WGS sequence"/>
</dbReference>
<dbReference type="EnsemblMetazoa" id="ASIC004002-RA">
    <property type="protein sequence ID" value="ASIC004002-PA"/>
    <property type="gene ID" value="ASIC004002"/>
</dbReference>
<dbReference type="EMBL" id="KE524793">
    <property type="protein sequence ID" value="KFB36837.1"/>
    <property type="molecule type" value="Genomic_DNA"/>
</dbReference>
<dbReference type="EMBL" id="ATLV01012466">
    <property type="status" value="NOT_ANNOTATED_CDS"/>
    <property type="molecule type" value="Genomic_DNA"/>
</dbReference>
<proteinExistence type="predicted"/>
<keyword evidence="4" id="KW-1185">Reference proteome</keyword>
<feature type="region of interest" description="Disordered" evidence="1">
    <location>
        <begin position="62"/>
        <end position="93"/>
    </location>
</feature>
<evidence type="ECO:0000313" key="3">
    <source>
        <dbReference type="EnsemblMetazoa" id="ASIC004002-PA"/>
    </source>
</evidence>
<evidence type="ECO:0000313" key="2">
    <source>
        <dbReference type="EMBL" id="KFB36837.1"/>
    </source>
</evidence>